<keyword evidence="1" id="KW-0732">Signal</keyword>
<organism evidence="2">
    <name type="scientific">Eucalyptus grandis</name>
    <name type="common">Flooded gum</name>
    <dbReference type="NCBI Taxonomy" id="71139"/>
    <lineage>
        <taxon>Eukaryota</taxon>
        <taxon>Viridiplantae</taxon>
        <taxon>Streptophyta</taxon>
        <taxon>Embryophyta</taxon>
        <taxon>Tracheophyta</taxon>
        <taxon>Spermatophyta</taxon>
        <taxon>Magnoliopsida</taxon>
        <taxon>eudicotyledons</taxon>
        <taxon>Gunneridae</taxon>
        <taxon>Pentapetalae</taxon>
        <taxon>rosids</taxon>
        <taxon>malvids</taxon>
        <taxon>Myrtales</taxon>
        <taxon>Myrtaceae</taxon>
        <taxon>Myrtoideae</taxon>
        <taxon>Eucalypteae</taxon>
        <taxon>Eucalyptus</taxon>
    </lineage>
</organism>
<protein>
    <submittedName>
        <fullName evidence="2">Uncharacterized protein</fullName>
    </submittedName>
</protein>
<sequence length="74" mass="8081">MVVSTNGASLVRLAMPFWMVELLQAGQDAFLEIFGLSSMPQGIGLGIVLKRVPWRLLDCLRGAYDLVCVTLDSP</sequence>
<dbReference type="AlphaFoldDB" id="A0A059DIF8"/>
<evidence type="ECO:0000256" key="1">
    <source>
        <dbReference type="SAM" id="SignalP"/>
    </source>
</evidence>
<dbReference type="Gramene" id="KCW90244">
    <property type="protein sequence ID" value="KCW90244"/>
    <property type="gene ID" value="EUGRSUZ_A02399"/>
</dbReference>
<gene>
    <name evidence="2" type="ORF">EUGRSUZ_A02399</name>
</gene>
<accession>A0A059DIF8</accession>
<reference evidence="2" key="1">
    <citation type="submission" date="2013-07" db="EMBL/GenBank/DDBJ databases">
        <title>The genome of Eucalyptus grandis.</title>
        <authorList>
            <person name="Schmutz J."/>
            <person name="Hayes R."/>
            <person name="Myburg A."/>
            <person name="Tuskan G."/>
            <person name="Grattapaglia D."/>
            <person name="Rokhsar D.S."/>
        </authorList>
    </citation>
    <scope>NUCLEOTIDE SEQUENCE</scope>
    <source>
        <tissue evidence="2">Leaf extractions</tissue>
    </source>
</reference>
<feature type="signal peptide" evidence="1">
    <location>
        <begin position="1"/>
        <end position="25"/>
    </location>
</feature>
<dbReference type="EMBL" id="KK198753">
    <property type="protein sequence ID" value="KCW90244.1"/>
    <property type="molecule type" value="Genomic_DNA"/>
</dbReference>
<name>A0A059DIF8_EUCGR</name>
<feature type="chain" id="PRO_5001576301" evidence="1">
    <location>
        <begin position="26"/>
        <end position="74"/>
    </location>
</feature>
<evidence type="ECO:0000313" key="2">
    <source>
        <dbReference type="EMBL" id="KCW90244.1"/>
    </source>
</evidence>
<dbReference type="InParanoid" id="A0A059DIF8"/>
<proteinExistence type="predicted"/>